<dbReference type="Pfam" id="PF03865">
    <property type="entry name" value="ShlB"/>
    <property type="match status" value="1"/>
</dbReference>
<gene>
    <name evidence="8" type="ORF">FOY91_17425</name>
</gene>
<evidence type="ECO:0000259" key="7">
    <source>
        <dbReference type="Pfam" id="PF08479"/>
    </source>
</evidence>
<sequence>MPSAPRSRPFLAPVVVLATASLWPSAGIAQSPRSALDRADPSIVVKTLPPVPSRPNVPATTSPPPQAIRADVTVGLTARTISVGGNETLPAAAFTGATAPFVGRRLSADDLRALARAVADVARRQGYLFATASIEAQPVADGTLRVTLDEGRIDAVRTLGPRNAVVDRLLATLVSPRPASQPAVERALLLVGDVPGVRVESSRYVREDGFGILFVTIAQDRAFGYVQVDNRGSDEVGPIRSTTLLNVRGVLTDGDEIGLIGLQTPAQPREFAFIGGRYTLPVDSRGGTLSLSGSYGRSHPGAELRAFDVIGHSTDAAIALARPLVRSRSHSLWVDAAVRWLKVDQSLRAIPLRNDEVTSLTVGLNGNSRLAGGVLRGDLDIVAGLPLPGVTHEGDRLTSRADGDARFVLGVLSLDWTRPIVGPLSLRLASTGQLASRPLLASLEIGAGGPSFGRAYDYSERTGDRGILGSAEVRLDVAGKGDSFLSRMQIFGFVDGGYVDNLRRGTGGGSLISAGGGVRIGRGVVDGGVEIAVPLNSDRFDTADRRPRISTRLSARF</sequence>
<dbReference type="GO" id="GO:0046819">
    <property type="term" value="P:protein secretion by the type V secretion system"/>
    <property type="evidence" value="ECO:0007669"/>
    <property type="project" value="TreeGrafter"/>
</dbReference>
<dbReference type="InterPro" id="IPR051544">
    <property type="entry name" value="TPS_OM_transporter"/>
</dbReference>
<evidence type="ECO:0000313" key="9">
    <source>
        <dbReference type="Proteomes" id="UP000318681"/>
    </source>
</evidence>
<dbReference type="Pfam" id="PF08479">
    <property type="entry name" value="POTRA_2"/>
    <property type="match status" value="1"/>
</dbReference>
<dbReference type="GO" id="GO:0098046">
    <property type="term" value="C:type V protein secretion system complex"/>
    <property type="evidence" value="ECO:0007669"/>
    <property type="project" value="TreeGrafter"/>
</dbReference>
<dbReference type="InterPro" id="IPR013686">
    <property type="entry name" value="Polypept-transport_assoc_ShlB"/>
</dbReference>
<feature type="chain" id="PRO_5022182945" evidence="5">
    <location>
        <begin position="30"/>
        <end position="557"/>
    </location>
</feature>
<feature type="region of interest" description="Disordered" evidence="4">
    <location>
        <begin position="47"/>
        <end position="66"/>
    </location>
</feature>
<dbReference type="InterPro" id="IPR005565">
    <property type="entry name" value="Hemolysn_activator_HlyB_C"/>
</dbReference>
<dbReference type="EMBL" id="VNIM01000096">
    <property type="protein sequence ID" value="TVV71142.1"/>
    <property type="molecule type" value="Genomic_DNA"/>
</dbReference>
<reference evidence="8 9" key="1">
    <citation type="submission" date="2019-07" db="EMBL/GenBank/DDBJ databases">
        <title>Sphingomonas solaris sp. nov., isolated from a solar panel from Boston, Massachusetts.</title>
        <authorList>
            <person name="Tanner K."/>
            <person name="Pascual J."/>
            <person name="Mancuso C."/>
            <person name="Pereto J."/>
            <person name="Khalil A."/>
            <person name="Vilanova C."/>
        </authorList>
    </citation>
    <scope>NUCLEOTIDE SEQUENCE [LARGE SCALE GENOMIC DNA]</scope>
    <source>
        <strain evidence="8 9">R4DWN</strain>
    </source>
</reference>
<dbReference type="OrthoDB" id="7209508at2"/>
<feature type="domain" description="Polypeptide-transport-associated ShlB-type" evidence="7">
    <location>
        <begin position="78"/>
        <end position="151"/>
    </location>
</feature>
<evidence type="ECO:0000313" key="8">
    <source>
        <dbReference type="EMBL" id="TVV71142.1"/>
    </source>
</evidence>
<keyword evidence="2" id="KW-0812">Transmembrane</keyword>
<evidence type="ECO:0000256" key="1">
    <source>
        <dbReference type="ARBA" id="ARBA00022452"/>
    </source>
</evidence>
<feature type="signal peptide" evidence="5">
    <location>
        <begin position="1"/>
        <end position="29"/>
    </location>
</feature>
<keyword evidence="3" id="KW-0998">Cell outer membrane</keyword>
<dbReference type="PANTHER" id="PTHR34597">
    <property type="entry name" value="SLR1661 PROTEIN"/>
    <property type="match status" value="1"/>
</dbReference>
<protein>
    <submittedName>
        <fullName evidence="8">ShlB/FhaC/HecB family hemolysin secretion/activation protein</fullName>
    </submittedName>
</protein>
<feature type="compositionally biased region" description="Pro residues" evidence="4">
    <location>
        <begin position="49"/>
        <end position="66"/>
    </location>
</feature>
<keyword evidence="9" id="KW-1185">Reference proteome</keyword>
<feature type="domain" description="Haemolysin activator HlyB C-terminal" evidence="6">
    <location>
        <begin position="220"/>
        <end position="519"/>
    </location>
</feature>
<dbReference type="Gene3D" id="2.40.160.50">
    <property type="entry name" value="membrane protein fhac: a member of the omp85/tpsb transporter family"/>
    <property type="match status" value="1"/>
</dbReference>
<evidence type="ECO:0000256" key="3">
    <source>
        <dbReference type="ARBA" id="ARBA00023237"/>
    </source>
</evidence>
<evidence type="ECO:0000256" key="4">
    <source>
        <dbReference type="SAM" id="MobiDB-lite"/>
    </source>
</evidence>
<proteinExistence type="predicted"/>
<accession>A0A558QVP8</accession>
<evidence type="ECO:0000256" key="5">
    <source>
        <dbReference type="SAM" id="SignalP"/>
    </source>
</evidence>
<dbReference type="PANTHER" id="PTHR34597:SF6">
    <property type="entry name" value="BLR6126 PROTEIN"/>
    <property type="match status" value="1"/>
</dbReference>
<comment type="caution">
    <text evidence="8">The sequence shown here is derived from an EMBL/GenBank/DDBJ whole genome shotgun (WGS) entry which is preliminary data.</text>
</comment>
<dbReference type="Proteomes" id="UP000318681">
    <property type="component" value="Unassembled WGS sequence"/>
</dbReference>
<dbReference type="Gene3D" id="3.10.20.310">
    <property type="entry name" value="membrane protein fhac"/>
    <property type="match status" value="1"/>
</dbReference>
<keyword evidence="5" id="KW-0732">Signal</keyword>
<keyword evidence="1" id="KW-1134">Transmembrane beta strand</keyword>
<name>A0A558QVP8_9SPHN</name>
<dbReference type="GO" id="GO:0008320">
    <property type="term" value="F:protein transmembrane transporter activity"/>
    <property type="evidence" value="ECO:0007669"/>
    <property type="project" value="TreeGrafter"/>
</dbReference>
<dbReference type="AlphaFoldDB" id="A0A558QVP8"/>
<organism evidence="8 9">
    <name type="scientific">Alterirhizorhabdus solaris</name>
    <dbReference type="NCBI Taxonomy" id="2529389"/>
    <lineage>
        <taxon>Bacteria</taxon>
        <taxon>Pseudomonadati</taxon>
        <taxon>Pseudomonadota</taxon>
        <taxon>Alphaproteobacteria</taxon>
        <taxon>Sphingomonadales</taxon>
        <taxon>Rhizorhabdaceae</taxon>
        <taxon>Alterirhizorhabdus</taxon>
    </lineage>
</organism>
<evidence type="ECO:0000259" key="6">
    <source>
        <dbReference type="Pfam" id="PF03865"/>
    </source>
</evidence>
<evidence type="ECO:0000256" key="2">
    <source>
        <dbReference type="ARBA" id="ARBA00022692"/>
    </source>
</evidence>
<keyword evidence="1" id="KW-0472">Membrane</keyword>